<dbReference type="PROSITE" id="PS51257">
    <property type="entry name" value="PROKAR_LIPOPROTEIN"/>
    <property type="match status" value="1"/>
</dbReference>
<dbReference type="CDD" id="cd07067">
    <property type="entry name" value="HP_PGM_like"/>
    <property type="match status" value="1"/>
</dbReference>
<gene>
    <name evidence="1" type="ORF">GCM10010832_15270</name>
</gene>
<dbReference type="InterPro" id="IPR029033">
    <property type="entry name" value="His_PPase_superfam"/>
</dbReference>
<accession>A0ABQ1SFM9</accession>
<organism evidence="1 2">
    <name type="scientific">Psychroflexus planctonicus</name>
    <dbReference type="NCBI Taxonomy" id="1526575"/>
    <lineage>
        <taxon>Bacteria</taxon>
        <taxon>Pseudomonadati</taxon>
        <taxon>Bacteroidota</taxon>
        <taxon>Flavobacteriia</taxon>
        <taxon>Flavobacteriales</taxon>
        <taxon>Flavobacteriaceae</taxon>
        <taxon>Psychroflexus</taxon>
    </lineage>
</organism>
<protein>
    <recommendedName>
        <fullName evidence="3">Histidine phosphatase family protein</fullName>
    </recommendedName>
</protein>
<evidence type="ECO:0008006" key="3">
    <source>
        <dbReference type="Google" id="ProtNLM"/>
    </source>
</evidence>
<dbReference type="Pfam" id="PF00300">
    <property type="entry name" value="His_Phos_1"/>
    <property type="match status" value="1"/>
</dbReference>
<dbReference type="RefSeq" id="WP_188458516.1">
    <property type="nucleotide sequence ID" value="NZ_BMGM01000006.1"/>
</dbReference>
<comment type="caution">
    <text evidence="1">The sequence shown here is derived from an EMBL/GenBank/DDBJ whole genome shotgun (WGS) entry which is preliminary data.</text>
</comment>
<dbReference type="EMBL" id="BMGM01000006">
    <property type="protein sequence ID" value="GGE36020.1"/>
    <property type="molecule type" value="Genomic_DNA"/>
</dbReference>
<name>A0ABQ1SFM9_9FLAO</name>
<proteinExistence type="predicted"/>
<sequence length="203" mass="23851">MKKLAVVLLLSLSFSCQTDKEAPEGYVNFEVPEGIQPKITNYYFIRHAEKDLTTKDDPQLTLEGLERASYWGEYFKDKALDQFYTTKYMRNFQTVIPIVHHYKKSPETFSVEEDSLFTKDFWKNTYGQNTVIVGHNNTTPDFCNEILRNEKYPKIDEKTYGNLYHIEIDETGKIKDTLLSFEEFELPENIKKSIRENVEDATE</sequence>
<reference evidence="2" key="1">
    <citation type="journal article" date="2019" name="Int. J. Syst. Evol. Microbiol.">
        <title>The Global Catalogue of Microorganisms (GCM) 10K type strain sequencing project: providing services to taxonomists for standard genome sequencing and annotation.</title>
        <authorList>
            <consortium name="The Broad Institute Genomics Platform"/>
            <consortium name="The Broad Institute Genome Sequencing Center for Infectious Disease"/>
            <person name="Wu L."/>
            <person name="Ma J."/>
        </authorList>
    </citation>
    <scope>NUCLEOTIDE SEQUENCE [LARGE SCALE GENOMIC DNA]</scope>
    <source>
        <strain evidence="2">CGMCC 1.12931</strain>
    </source>
</reference>
<dbReference type="InterPro" id="IPR013078">
    <property type="entry name" value="His_Pase_superF_clade-1"/>
</dbReference>
<evidence type="ECO:0000313" key="2">
    <source>
        <dbReference type="Proteomes" id="UP000599179"/>
    </source>
</evidence>
<keyword evidence="2" id="KW-1185">Reference proteome</keyword>
<evidence type="ECO:0000313" key="1">
    <source>
        <dbReference type="EMBL" id="GGE36020.1"/>
    </source>
</evidence>
<dbReference type="Proteomes" id="UP000599179">
    <property type="component" value="Unassembled WGS sequence"/>
</dbReference>
<dbReference type="Gene3D" id="3.40.50.1240">
    <property type="entry name" value="Phosphoglycerate mutase-like"/>
    <property type="match status" value="1"/>
</dbReference>
<dbReference type="SUPFAM" id="SSF53254">
    <property type="entry name" value="Phosphoglycerate mutase-like"/>
    <property type="match status" value="1"/>
</dbReference>